<evidence type="ECO:0000256" key="3">
    <source>
        <dbReference type="ARBA" id="ARBA00023016"/>
    </source>
</evidence>
<evidence type="ECO:0000313" key="9">
    <source>
        <dbReference type="Proteomes" id="UP000077202"/>
    </source>
</evidence>
<dbReference type="GO" id="GO:0006950">
    <property type="term" value="P:response to stress"/>
    <property type="evidence" value="ECO:0007669"/>
    <property type="project" value="UniProtKB-ARBA"/>
</dbReference>
<evidence type="ECO:0000256" key="2">
    <source>
        <dbReference type="ARBA" id="ARBA00022490"/>
    </source>
</evidence>
<organism evidence="8 9">
    <name type="scientific">Marchantia polymorpha subsp. ruderalis</name>
    <dbReference type="NCBI Taxonomy" id="1480154"/>
    <lineage>
        <taxon>Eukaryota</taxon>
        <taxon>Viridiplantae</taxon>
        <taxon>Streptophyta</taxon>
        <taxon>Embryophyta</taxon>
        <taxon>Marchantiophyta</taxon>
        <taxon>Marchantiopsida</taxon>
        <taxon>Marchantiidae</taxon>
        <taxon>Marchantiales</taxon>
        <taxon>Marchantiaceae</taxon>
        <taxon>Marchantia</taxon>
    </lineage>
</organism>
<reference evidence="7" key="2">
    <citation type="journal article" date="2019" name="Curr. Biol.">
        <title>Chromatin organization in early land plants reveals an ancestral association between H3K27me3, transposons, and constitutive heterochromatin.</title>
        <authorList>
            <person name="Montgomery S.A."/>
            <person name="Tanizawa Y."/>
            <person name="Galik B."/>
            <person name="Wang N."/>
            <person name="Ito T."/>
            <person name="Mochizuki T."/>
            <person name="Akimcheva S."/>
            <person name="Bowman J."/>
            <person name="Cognat V."/>
            <person name="Drouard L."/>
            <person name="Ekker H."/>
            <person name="Houng S."/>
            <person name="Kohchi T."/>
            <person name="Lin S."/>
            <person name="Liu L.D."/>
            <person name="Nakamura Y."/>
            <person name="Valeeva L.R."/>
            <person name="Shakirov E.V."/>
            <person name="Shippen D.E."/>
            <person name="Wei W."/>
            <person name="Yagura M."/>
            <person name="Yamaoka S."/>
            <person name="Yamato K.T."/>
            <person name="Liu C."/>
            <person name="Berger F."/>
        </authorList>
    </citation>
    <scope>NUCLEOTIDE SEQUENCE [LARGE SCALE GENOMIC DNA]</scope>
    <source>
        <strain evidence="7">Tak-1</strain>
    </source>
</reference>
<keyword evidence="9" id="KW-1185">Reference proteome</keyword>
<reference evidence="10" key="3">
    <citation type="journal article" date="2020" name="Curr. Biol.">
        <title>Chromatin organization in early land plants reveals an ancestral association between H3K27me3, transposons, and constitutive heterochromatin.</title>
        <authorList>
            <person name="Montgomery S.A."/>
            <person name="Tanizawa Y."/>
            <person name="Galik B."/>
            <person name="Wang N."/>
            <person name="Ito T."/>
            <person name="Mochizuki T."/>
            <person name="Akimcheva S."/>
            <person name="Bowman J.L."/>
            <person name="Cognat V."/>
            <person name="Marechal-Drouard L."/>
            <person name="Ekker H."/>
            <person name="Hong S.F."/>
            <person name="Kohchi T."/>
            <person name="Lin S.S."/>
            <person name="Liu L.D."/>
            <person name="Nakamura Y."/>
            <person name="Valeeva L.R."/>
            <person name="Shakirov E.V."/>
            <person name="Shippen D.E."/>
            <person name="Wei W.L."/>
            <person name="Yagura M."/>
            <person name="Yamaoka S."/>
            <person name="Yamato K.T."/>
            <person name="Liu C."/>
            <person name="Berger F."/>
        </authorList>
    </citation>
    <scope>NUCLEOTIDE SEQUENCE [LARGE SCALE GENOMIC DNA]</scope>
    <source>
        <strain evidence="10">Tak-1</strain>
    </source>
</reference>
<dbReference type="EMBL" id="LVLJ01002686">
    <property type="protein sequence ID" value="OAE24055.1"/>
    <property type="molecule type" value="Genomic_DNA"/>
</dbReference>
<dbReference type="PROSITE" id="PS01031">
    <property type="entry name" value="SHSP"/>
    <property type="match status" value="1"/>
</dbReference>
<accession>A0A176VV99</accession>
<gene>
    <name evidence="8" type="ORF">AXG93_2402s1140</name>
    <name evidence="7" type="ORF">Mp_6g19790</name>
</gene>
<dbReference type="Gene3D" id="2.60.40.790">
    <property type="match status" value="1"/>
</dbReference>
<dbReference type="GO" id="GO:0005737">
    <property type="term" value="C:cytoplasm"/>
    <property type="evidence" value="ECO:0007669"/>
    <property type="project" value="UniProtKB-SubCell"/>
</dbReference>
<protein>
    <recommendedName>
        <fullName evidence="6">SHSP domain-containing protein</fullName>
    </recommendedName>
</protein>
<dbReference type="Proteomes" id="UP001162541">
    <property type="component" value="Chromosome 6"/>
</dbReference>
<dbReference type="PANTHER" id="PTHR11527">
    <property type="entry name" value="HEAT-SHOCK PROTEIN 20 FAMILY MEMBER"/>
    <property type="match status" value="1"/>
</dbReference>
<evidence type="ECO:0000256" key="1">
    <source>
        <dbReference type="ARBA" id="ARBA00004496"/>
    </source>
</evidence>
<keyword evidence="2" id="KW-0963">Cytoplasm</keyword>
<feature type="domain" description="SHSP" evidence="6">
    <location>
        <begin position="26"/>
        <end position="140"/>
    </location>
</feature>
<dbReference type="SMR" id="A0A176VV99"/>
<name>A0A176VV99_MARPO</name>
<proteinExistence type="inferred from homology"/>
<dbReference type="SUPFAM" id="SSF49764">
    <property type="entry name" value="HSP20-like chaperones"/>
    <property type="match status" value="1"/>
</dbReference>
<comment type="similarity">
    <text evidence="4 5">Belongs to the small heat shock protein (HSP20) family.</text>
</comment>
<dbReference type="Pfam" id="PF00011">
    <property type="entry name" value="HSP20"/>
    <property type="match status" value="1"/>
</dbReference>
<reference evidence="8 9" key="1">
    <citation type="submission" date="2016-03" db="EMBL/GenBank/DDBJ databases">
        <title>Mechanisms controlling the formation of the plant cell surface in tip-growing cells are functionally conserved among land plants.</title>
        <authorList>
            <person name="Honkanen S."/>
            <person name="Jones V.A."/>
            <person name="Morieri G."/>
            <person name="Champion C."/>
            <person name="Hetherington A.J."/>
            <person name="Kelly S."/>
            <person name="Saint-Marcoux D."/>
            <person name="Proust H."/>
            <person name="Prescott H."/>
            <person name="Dolan L."/>
        </authorList>
    </citation>
    <scope>NUCLEOTIDE SEQUENCE [LARGE SCALE GENOMIC DNA]</scope>
    <source>
        <strain evidence="9">cv. Tak-1 and cv. Tak-2</strain>
        <tissue evidence="8">Whole gametophyte</tissue>
    </source>
</reference>
<evidence type="ECO:0000256" key="5">
    <source>
        <dbReference type="RuleBase" id="RU003616"/>
    </source>
</evidence>
<dbReference type="FunFam" id="2.60.40.790:FF:000010">
    <property type="entry name" value="17.3 kDa class II heat shock protein-like"/>
    <property type="match status" value="1"/>
</dbReference>
<sequence>MAFYMFQFPEEYEKHMSQPQKTYVRDSKAMANTAVDVKDLPNAYQFIADMPGIKSSDVKVELENGNVLKISGVRKRDDPTPDTKYLKIERSAGEFMRKFTLPEDANKDAITAACQHGILTVTVPKVPPPEPAKPRSIEVKVG</sequence>
<keyword evidence="3" id="KW-0346">Stress response</keyword>
<dbReference type="InterPro" id="IPR031107">
    <property type="entry name" value="Small_HSP"/>
</dbReference>
<evidence type="ECO:0000313" key="10">
    <source>
        <dbReference type="Proteomes" id="UP001162541"/>
    </source>
</evidence>
<evidence type="ECO:0000313" key="7">
    <source>
        <dbReference type="EMBL" id="BBN15463.1"/>
    </source>
</evidence>
<dbReference type="Proteomes" id="UP000077202">
    <property type="component" value="Unassembled WGS sequence"/>
</dbReference>
<dbReference type="InterPro" id="IPR008978">
    <property type="entry name" value="HSP20-like_chaperone"/>
</dbReference>
<evidence type="ECO:0000313" key="8">
    <source>
        <dbReference type="EMBL" id="OAE24055.1"/>
    </source>
</evidence>
<dbReference type="InterPro" id="IPR002068">
    <property type="entry name" value="A-crystallin/Hsp20_dom"/>
</dbReference>
<evidence type="ECO:0000256" key="4">
    <source>
        <dbReference type="PROSITE-ProRule" id="PRU00285"/>
    </source>
</evidence>
<dbReference type="EMBL" id="AP019871">
    <property type="protein sequence ID" value="BBN15463.1"/>
    <property type="molecule type" value="Genomic_DNA"/>
</dbReference>
<comment type="subcellular location">
    <subcellularLocation>
        <location evidence="1">Cytoplasm</location>
    </subcellularLocation>
</comment>
<dbReference type="AlphaFoldDB" id="A0A176VV99"/>
<evidence type="ECO:0000259" key="6">
    <source>
        <dbReference type="PROSITE" id="PS01031"/>
    </source>
</evidence>